<accession>A0ABD6HVZ1</accession>
<dbReference type="EMBL" id="WNKC01000012">
    <property type="protein sequence ID" value="MVF06594.1"/>
    <property type="molecule type" value="Genomic_DNA"/>
</dbReference>
<proteinExistence type="predicted"/>
<evidence type="ECO:0000313" key="3">
    <source>
        <dbReference type="Proteomes" id="UP000443014"/>
    </source>
</evidence>
<feature type="domain" description="Gp5/Type VI secretion system Vgr protein OB-fold" evidence="1">
    <location>
        <begin position="19"/>
        <end position="86"/>
    </location>
</feature>
<dbReference type="Proteomes" id="UP000443014">
    <property type="component" value="Unassembled WGS sequence"/>
</dbReference>
<dbReference type="InterPro" id="IPR037026">
    <property type="entry name" value="Vgr_OB-fold_dom_sf"/>
</dbReference>
<evidence type="ECO:0000313" key="2">
    <source>
        <dbReference type="EMBL" id="MVF06594.1"/>
    </source>
</evidence>
<dbReference type="RefSeq" id="WP_156866580.1">
    <property type="nucleotide sequence ID" value="NZ_WNKC01000012.1"/>
</dbReference>
<dbReference type="InterPro" id="IPR006531">
    <property type="entry name" value="Gp5/Vgr_OB"/>
</dbReference>
<name>A0ABD6HVZ1_SERMA</name>
<dbReference type="Pfam" id="PF04717">
    <property type="entry name" value="Phage_base_V"/>
    <property type="match status" value="1"/>
</dbReference>
<reference evidence="2 3" key="1">
    <citation type="submission" date="2019-11" db="EMBL/GenBank/DDBJ databases">
        <title>Whole genome sequence of a plant growth promoting strain Serratia marcescens BTL07 isolated from the rhizoplane of Chili (Capsicum annuum).</title>
        <authorList>
            <person name="Dutta S."/>
            <person name="Khatun A."/>
            <person name="Gupta D.R."/>
            <person name="Surovy M.Z."/>
            <person name="Rahman M.M."/>
            <person name="Mahmud N.U."/>
            <person name="Emes R."/>
            <person name="Warry A."/>
            <person name="West H."/>
            <person name="Clarke M.L."/>
            <person name="Islam M.T."/>
        </authorList>
    </citation>
    <scope>NUCLEOTIDE SEQUENCE [LARGE SCALE GENOMIC DNA]</scope>
    <source>
        <strain evidence="2 3">BTL07</strain>
    </source>
</reference>
<dbReference type="Gene3D" id="2.40.50.230">
    <property type="entry name" value="Gp5 N-terminal domain"/>
    <property type="match status" value="1"/>
</dbReference>
<gene>
    <name evidence="2" type="ORF">GMA22_25505</name>
</gene>
<evidence type="ECO:0000259" key="1">
    <source>
        <dbReference type="Pfam" id="PF04717"/>
    </source>
</evidence>
<dbReference type="InterPro" id="IPR013046">
    <property type="entry name" value="GpV/Gp45"/>
</dbReference>
<organism evidence="2 3">
    <name type="scientific">Serratia marcescens</name>
    <dbReference type="NCBI Taxonomy" id="615"/>
    <lineage>
        <taxon>Bacteria</taxon>
        <taxon>Pseudomonadati</taxon>
        <taxon>Pseudomonadota</taxon>
        <taxon>Gammaproteobacteria</taxon>
        <taxon>Enterobacterales</taxon>
        <taxon>Yersiniaceae</taxon>
        <taxon>Serratia</taxon>
    </lineage>
</organism>
<protein>
    <submittedName>
        <fullName evidence="2">Phage baseplate assembly protein V</fullName>
    </submittedName>
</protein>
<dbReference type="AlphaFoldDB" id="A0ABD6HVZ1"/>
<comment type="caution">
    <text evidence="2">The sequence shown here is derived from an EMBL/GenBank/DDBJ whole genome shotgun (WGS) entry which is preliminary data.</text>
</comment>
<dbReference type="Gene3D" id="6.20.150.10">
    <property type="match status" value="1"/>
</dbReference>
<dbReference type="NCBIfam" id="TIGR01644">
    <property type="entry name" value="phage_P2_V"/>
    <property type="match status" value="1"/>
</dbReference>
<sequence length="206" mass="22321">MSDDVLSDLQRRVANIVRRGVIHSVKHGPQPFCRVEIGENITTWLPLCQGFAGAHRSDSNPCAVGDPVTVLSESGELNNGRVFPGWNTGTMPAPEGSDAEHITRFSDGAEFRYNRETHAFTLTLPENGTYEIIGKGTLRGPVEITDTLTVKGKTELQADTAVTGDLSATGDISDGKSTLARVREIFNMHTHPDPHGGNTEKPNNQM</sequence>